<comment type="cofactor">
    <cofactor evidence="1 8">
        <name>Zn(2+)</name>
        <dbReference type="ChEBI" id="CHEBI:29105"/>
    </cofactor>
</comment>
<evidence type="ECO:0000256" key="2">
    <source>
        <dbReference type="ARBA" id="ARBA00008072"/>
    </source>
</evidence>
<comment type="similarity">
    <text evidence="2 8">Belongs to the zinc-containing alcohol dehydrogenase family.</text>
</comment>
<gene>
    <name evidence="12" type="ORF">UBRO2_02092</name>
    <name evidence="11" type="ORF">UBRO_02942</name>
</gene>
<dbReference type="Pfam" id="PF00107">
    <property type="entry name" value="ADH_zinc_N"/>
    <property type="match status" value="1"/>
</dbReference>
<dbReference type="OrthoDB" id="1879366at2759"/>
<dbReference type="InterPro" id="IPR002328">
    <property type="entry name" value="ADH_Zn_CS"/>
</dbReference>
<evidence type="ECO:0000256" key="7">
    <source>
        <dbReference type="ARBA" id="ARBA00023027"/>
    </source>
</evidence>
<dbReference type="InterPro" id="IPR011032">
    <property type="entry name" value="GroES-like_sf"/>
</dbReference>
<evidence type="ECO:0000259" key="10">
    <source>
        <dbReference type="SMART" id="SM00829"/>
    </source>
</evidence>
<evidence type="ECO:0000256" key="5">
    <source>
        <dbReference type="ARBA" id="ARBA00022833"/>
    </source>
</evidence>
<dbReference type="EC" id="1.1.1.1" evidence="3"/>
<dbReference type="Proteomes" id="UP000179920">
    <property type="component" value="Chromosome IV"/>
</dbReference>
<dbReference type="SUPFAM" id="SSF51735">
    <property type="entry name" value="NAD(P)-binding Rossmann-fold domains"/>
    <property type="match status" value="1"/>
</dbReference>
<organism evidence="11 13">
    <name type="scientific">Ustilago bromivora</name>
    <dbReference type="NCBI Taxonomy" id="307758"/>
    <lineage>
        <taxon>Eukaryota</taxon>
        <taxon>Fungi</taxon>
        <taxon>Dikarya</taxon>
        <taxon>Basidiomycota</taxon>
        <taxon>Ustilaginomycotina</taxon>
        <taxon>Ustilaginomycetes</taxon>
        <taxon>Ustilaginales</taxon>
        <taxon>Ustilaginaceae</taxon>
        <taxon>Ustilago</taxon>
    </lineage>
</organism>
<dbReference type="FunFam" id="3.90.180.10:FF:000002">
    <property type="entry name" value="Alcohol dehydrogenase AdhP"/>
    <property type="match status" value="1"/>
</dbReference>
<accession>A0A1K0GNI5</accession>
<dbReference type="InterPro" id="IPR020843">
    <property type="entry name" value="ER"/>
</dbReference>
<dbReference type="Gene3D" id="3.90.180.10">
    <property type="entry name" value="Medium-chain alcohol dehydrogenases, catalytic domain"/>
    <property type="match status" value="1"/>
</dbReference>
<reference evidence="11" key="1">
    <citation type="submission" date="2016-04" db="EMBL/GenBank/DDBJ databases">
        <authorList>
            <person name="Evans L.H."/>
            <person name="Alamgir A."/>
            <person name="Owens N."/>
            <person name="Weber N.D."/>
            <person name="Virtaneva K."/>
            <person name="Barbian K."/>
            <person name="Babar A."/>
            <person name="Rosenke K."/>
        </authorList>
    </citation>
    <scope>NUCLEOTIDE SEQUENCE</scope>
    <source>
        <strain evidence="11">UB2112</strain>
    </source>
</reference>
<evidence type="ECO:0000313" key="14">
    <source>
        <dbReference type="Proteomes" id="UP000658997"/>
    </source>
</evidence>
<dbReference type="GO" id="GO:0004022">
    <property type="term" value="F:alcohol dehydrogenase (NAD+) activity"/>
    <property type="evidence" value="ECO:0007669"/>
    <property type="project" value="UniProtKB-EC"/>
</dbReference>
<dbReference type="SUPFAM" id="SSF50129">
    <property type="entry name" value="GroES-like"/>
    <property type="match status" value="1"/>
</dbReference>
<dbReference type="Gene3D" id="3.40.50.720">
    <property type="entry name" value="NAD(P)-binding Rossmann-like Domain"/>
    <property type="match status" value="1"/>
</dbReference>
<dbReference type="AlphaFoldDB" id="A0A1K0GNI5"/>
<dbReference type="GO" id="GO:0008270">
    <property type="term" value="F:zinc ion binding"/>
    <property type="evidence" value="ECO:0007669"/>
    <property type="project" value="InterPro"/>
</dbReference>
<evidence type="ECO:0000256" key="6">
    <source>
        <dbReference type="ARBA" id="ARBA00023002"/>
    </source>
</evidence>
<evidence type="ECO:0000313" key="12">
    <source>
        <dbReference type="EMBL" id="SYW77900.1"/>
    </source>
</evidence>
<dbReference type="SMART" id="SM00829">
    <property type="entry name" value="PKS_ER"/>
    <property type="match status" value="1"/>
</dbReference>
<dbReference type="GO" id="GO:0005737">
    <property type="term" value="C:cytoplasm"/>
    <property type="evidence" value="ECO:0007669"/>
    <property type="project" value="TreeGrafter"/>
</dbReference>
<feature type="compositionally biased region" description="Polar residues" evidence="9">
    <location>
        <begin position="1"/>
        <end position="14"/>
    </location>
</feature>
<reference evidence="12" key="3">
    <citation type="submission" date="2018-08" db="EMBL/GenBank/DDBJ databases">
        <authorList>
            <person name="Guldener U."/>
        </authorList>
    </citation>
    <scope>NUCLEOTIDE SEQUENCE</scope>
    <source>
        <strain evidence="12">UB2</strain>
    </source>
</reference>
<dbReference type="PROSITE" id="PS00059">
    <property type="entry name" value="ADH_ZINC"/>
    <property type="match status" value="1"/>
</dbReference>
<dbReference type="FunFam" id="3.40.50.720:FF:000039">
    <property type="entry name" value="Alcohol dehydrogenase AdhP"/>
    <property type="match status" value="1"/>
</dbReference>
<dbReference type="PANTHER" id="PTHR42940:SF3">
    <property type="entry name" value="ALCOHOL DEHYDROGENASE 1-RELATED"/>
    <property type="match status" value="1"/>
</dbReference>
<feature type="region of interest" description="Disordered" evidence="9">
    <location>
        <begin position="1"/>
        <end position="22"/>
    </location>
</feature>
<dbReference type="InterPro" id="IPR013154">
    <property type="entry name" value="ADH-like_N"/>
</dbReference>
<dbReference type="InterPro" id="IPR013149">
    <property type="entry name" value="ADH-like_C"/>
</dbReference>
<dbReference type="Proteomes" id="UP000658997">
    <property type="component" value="Unassembled WGS sequence"/>
</dbReference>
<evidence type="ECO:0000256" key="8">
    <source>
        <dbReference type="RuleBase" id="RU361277"/>
    </source>
</evidence>
<feature type="domain" description="Enoyl reductase (ER)" evidence="10">
    <location>
        <begin position="36"/>
        <end position="368"/>
    </location>
</feature>
<dbReference type="InterPro" id="IPR036291">
    <property type="entry name" value="NAD(P)-bd_dom_sf"/>
</dbReference>
<keyword evidence="4 8" id="KW-0479">Metal-binding</keyword>
<keyword evidence="7" id="KW-0520">NAD</keyword>
<evidence type="ECO:0000256" key="3">
    <source>
        <dbReference type="ARBA" id="ARBA00013190"/>
    </source>
</evidence>
<evidence type="ECO:0000313" key="13">
    <source>
        <dbReference type="Proteomes" id="UP000179920"/>
    </source>
</evidence>
<dbReference type="EMBL" id="LT558120">
    <property type="protein sequence ID" value="SAM81393.1"/>
    <property type="molecule type" value="Genomic_DNA"/>
</dbReference>
<name>A0A1K0GNI5_9BASI</name>
<dbReference type="EMBL" id="ULHB01000030">
    <property type="protein sequence ID" value="SYW77900.1"/>
    <property type="molecule type" value="Genomic_DNA"/>
</dbReference>
<dbReference type="CDD" id="cd08297">
    <property type="entry name" value="CAD3"/>
    <property type="match status" value="1"/>
</dbReference>
<proteinExistence type="inferred from homology"/>
<keyword evidence="5 8" id="KW-0862">Zinc</keyword>
<evidence type="ECO:0000256" key="1">
    <source>
        <dbReference type="ARBA" id="ARBA00001947"/>
    </source>
</evidence>
<dbReference type="Pfam" id="PF08240">
    <property type="entry name" value="ADH_N"/>
    <property type="match status" value="1"/>
</dbReference>
<reference evidence="13" key="2">
    <citation type="submission" date="2016-04" db="EMBL/GenBank/DDBJ databases">
        <authorList>
            <person name="Guldener U."/>
            <person name="Guldener U."/>
        </authorList>
    </citation>
    <scope>NUCLEOTIDE SEQUENCE [LARGE SCALE GENOMIC DNA]</scope>
    <source>
        <strain evidence="13">UB2112</strain>
    </source>
</reference>
<keyword evidence="6" id="KW-0560">Oxidoreductase</keyword>
<sequence>MAPTATSSRSQSAQDPREQQLEVQGQNRVAIFDKQGGPVSIKDVPIQRELKRGEALVRVIYTGVCHTDLHAMLGDWPLDNKLPLIGGHEGAGVVVALGDGADQYVKVGDRVGIKWIATSCLNCSFCRTGAEPNCPHALCSGFNVDGSFQKYAVSYANHLSIIPDALPLDQAAPILCAGLTVYKALKEAQLIPGQFVAIPGAGGGLGHLAIQYAVAAGYRVIAIDTGSDKKQLCEQLGAEKFIDFKTSKNLVDDIKAATPDGFGPQAAVVAASGGLAYQQALDYIRPRGVLVAVGLPGNTDIKANVFFTVFRSVRVIGSYVGNRQDTQEALDIAAAGKVRTHFKKLGLSQLPEVYDDMQNGKIAGRIVLDIDQ</sequence>
<evidence type="ECO:0000313" key="11">
    <source>
        <dbReference type="EMBL" id="SAM81393.1"/>
    </source>
</evidence>
<protein>
    <recommendedName>
        <fullName evidence="3">alcohol dehydrogenase</fullName>
        <ecNumber evidence="3">1.1.1.1</ecNumber>
    </recommendedName>
</protein>
<evidence type="ECO:0000256" key="4">
    <source>
        <dbReference type="ARBA" id="ARBA00022723"/>
    </source>
</evidence>
<evidence type="ECO:0000256" key="9">
    <source>
        <dbReference type="SAM" id="MobiDB-lite"/>
    </source>
</evidence>
<keyword evidence="14" id="KW-1185">Reference proteome</keyword>
<dbReference type="PANTHER" id="PTHR42940">
    <property type="entry name" value="ALCOHOL DEHYDROGENASE 1-RELATED"/>
    <property type="match status" value="1"/>
</dbReference>